<protein>
    <submittedName>
        <fullName evidence="2">Uncharacterized protein</fullName>
    </submittedName>
</protein>
<proteinExistence type="predicted"/>
<keyword evidence="1" id="KW-1133">Transmembrane helix</keyword>
<dbReference type="RefSeq" id="WP_390198667.1">
    <property type="nucleotide sequence ID" value="NZ_JBHSDV010000002.1"/>
</dbReference>
<accession>A0ABV8VWJ7</accession>
<keyword evidence="1" id="KW-0472">Membrane</keyword>
<organism evidence="2 3">
    <name type="scientific">Gracilibacillus marinus</name>
    <dbReference type="NCBI Taxonomy" id="630535"/>
    <lineage>
        <taxon>Bacteria</taxon>
        <taxon>Bacillati</taxon>
        <taxon>Bacillota</taxon>
        <taxon>Bacilli</taxon>
        <taxon>Bacillales</taxon>
        <taxon>Bacillaceae</taxon>
        <taxon>Gracilibacillus</taxon>
    </lineage>
</organism>
<gene>
    <name evidence="2" type="ORF">ACFOZ1_09185</name>
</gene>
<sequence length="71" mass="8127">MNIRTKISIALGVLIFVTITFFIATQSYLNNKELRLASDRCYENGGYPKVESDSLTLHYSFTCEKVQKSMK</sequence>
<feature type="transmembrane region" description="Helical" evidence="1">
    <location>
        <begin position="7"/>
        <end position="29"/>
    </location>
</feature>
<evidence type="ECO:0000256" key="1">
    <source>
        <dbReference type="SAM" id="Phobius"/>
    </source>
</evidence>
<evidence type="ECO:0000313" key="2">
    <source>
        <dbReference type="EMBL" id="MFC4387980.1"/>
    </source>
</evidence>
<name>A0ABV8VWJ7_9BACI</name>
<keyword evidence="1" id="KW-0812">Transmembrane</keyword>
<reference evidence="3" key="1">
    <citation type="journal article" date="2019" name="Int. J. Syst. Evol. Microbiol.">
        <title>The Global Catalogue of Microorganisms (GCM) 10K type strain sequencing project: providing services to taxonomists for standard genome sequencing and annotation.</title>
        <authorList>
            <consortium name="The Broad Institute Genomics Platform"/>
            <consortium name="The Broad Institute Genome Sequencing Center for Infectious Disease"/>
            <person name="Wu L."/>
            <person name="Ma J."/>
        </authorList>
    </citation>
    <scope>NUCLEOTIDE SEQUENCE [LARGE SCALE GENOMIC DNA]</scope>
    <source>
        <strain evidence="3">KACC 14058</strain>
    </source>
</reference>
<dbReference type="Proteomes" id="UP001595880">
    <property type="component" value="Unassembled WGS sequence"/>
</dbReference>
<comment type="caution">
    <text evidence="2">The sequence shown here is derived from an EMBL/GenBank/DDBJ whole genome shotgun (WGS) entry which is preliminary data.</text>
</comment>
<keyword evidence="3" id="KW-1185">Reference proteome</keyword>
<dbReference type="EMBL" id="JBHSDV010000002">
    <property type="protein sequence ID" value="MFC4387980.1"/>
    <property type="molecule type" value="Genomic_DNA"/>
</dbReference>
<evidence type="ECO:0000313" key="3">
    <source>
        <dbReference type="Proteomes" id="UP001595880"/>
    </source>
</evidence>